<dbReference type="EMBL" id="JARJCW010000058">
    <property type="protein sequence ID" value="KAJ7201617.1"/>
    <property type="molecule type" value="Genomic_DNA"/>
</dbReference>
<name>A0AAD6Y4X1_9AGAR</name>
<protein>
    <submittedName>
        <fullName evidence="1">Uncharacterized protein</fullName>
    </submittedName>
</protein>
<gene>
    <name evidence="1" type="ORF">GGX14DRAFT_571264</name>
</gene>
<proteinExistence type="predicted"/>
<organism evidence="1 2">
    <name type="scientific">Mycena pura</name>
    <dbReference type="NCBI Taxonomy" id="153505"/>
    <lineage>
        <taxon>Eukaryota</taxon>
        <taxon>Fungi</taxon>
        <taxon>Dikarya</taxon>
        <taxon>Basidiomycota</taxon>
        <taxon>Agaricomycotina</taxon>
        <taxon>Agaricomycetes</taxon>
        <taxon>Agaricomycetidae</taxon>
        <taxon>Agaricales</taxon>
        <taxon>Marasmiineae</taxon>
        <taxon>Mycenaceae</taxon>
        <taxon>Mycena</taxon>
    </lineage>
</organism>
<evidence type="ECO:0000313" key="1">
    <source>
        <dbReference type="EMBL" id="KAJ7201617.1"/>
    </source>
</evidence>
<comment type="caution">
    <text evidence="1">The sequence shown here is derived from an EMBL/GenBank/DDBJ whole genome shotgun (WGS) entry which is preliminary data.</text>
</comment>
<accession>A0AAD6Y4X1</accession>
<dbReference type="AlphaFoldDB" id="A0AAD6Y4X1"/>
<keyword evidence="2" id="KW-1185">Reference proteome</keyword>
<dbReference type="Proteomes" id="UP001219525">
    <property type="component" value="Unassembled WGS sequence"/>
</dbReference>
<reference evidence="1" key="1">
    <citation type="submission" date="2023-03" db="EMBL/GenBank/DDBJ databases">
        <title>Massive genome expansion in bonnet fungi (Mycena s.s.) driven by repeated elements and novel gene families across ecological guilds.</title>
        <authorList>
            <consortium name="Lawrence Berkeley National Laboratory"/>
            <person name="Harder C.B."/>
            <person name="Miyauchi S."/>
            <person name="Viragh M."/>
            <person name="Kuo A."/>
            <person name="Thoen E."/>
            <person name="Andreopoulos B."/>
            <person name="Lu D."/>
            <person name="Skrede I."/>
            <person name="Drula E."/>
            <person name="Henrissat B."/>
            <person name="Morin E."/>
            <person name="Kohler A."/>
            <person name="Barry K."/>
            <person name="LaButti K."/>
            <person name="Morin E."/>
            <person name="Salamov A."/>
            <person name="Lipzen A."/>
            <person name="Mereny Z."/>
            <person name="Hegedus B."/>
            <person name="Baldrian P."/>
            <person name="Stursova M."/>
            <person name="Weitz H."/>
            <person name="Taylor A."/>
            <person name="Grigoriev I.V."/>
            <person name="Nagy L.G."/>
            <person name="Martin F."/>
            <person name="Kauserud H."/>
        </authorList>
    </citation>
    <scope>NUCLEOTIDE SEQUENCE</scope>
    <source>
        <strain evidence="1">9144</strain>
    </source>
</reference>
<evidence type="ECO:0000313" key="2">
    <source>
        <dbReference type="Proteomes" id="UP001219525"/>
    </source>
</evidence>
<sequence>MRVTSSARRGPSSLSLHSPGSTSFLPFPALVIVNWRWHNGHDLKNPSPLPEQAAHAPVDTVASSQPKVSVKSYAAAQLTELNMRSFRLTDPPTPAAAAVHLANLHRLAVQALSEHLGPLIAGWQLPTLSELEIDWRLDEDLITFANTTFADSLPLSSQAQKLIKLTCAYQVCRDPSVPHCLVLLAPASPRGATPRGDAALRITNGTVAVEPAPSPDHGGGMINAANQFAFSD</sequence>